<keyword evidence="1" id="KW-0547">Nucleotide-binding</keyword>
<feature type="domain" description="Protein kinase" evidence="3">
    <location>
        <begin position="160"/>
        <end position="328"/>
    </location>
</feature>
<dbReference type="Pfam" id="PF00069">
    <property type="entry name" value="Pkinase"/>
    <property type="match status" value="1"/>
</dbReference>
<dbReference type="SUPFAM" id="SSF56112">
    <property type="entry name" value="Protein kinase-like (PK-like)"/>
    <property type="match status" value="1"/>
</dbReference>
<feature type="region of interest" description="Disordered" evidence="2">
    <location>
        <begin position="72"/>
        <end position="109"/>
    </location>
</feature>
<keyword evidence="5" id="KW-1185">Reference proteome</keyword>
<dbReference type="InterPro" id="IPR017441">
    <property type="entry name" value="Protein_kinase_ATP_BS"/>
</dbReference>
<dbReference type="Gene3D" id="1.10.510.10">
    <property type="entry name" value="Transferase(Phosphotransferase) domain 1"/>
    <property type="match status" value="1"/>
</dbReference>
<dbReference type="PROSITE" id="PS00107">
    <property type="entry name" value="PROTEIN_KINASE_ATP"/>
    <property type="match status" value="1"/>
</dbReference>
<dbReference type="AlphaFoldDB" id="A0AAD4LDX4"/>
<feature type="compositionally biased region" description="Polar residues" evidence="2">
    <location>
        <begin position="89"/>
        <end position="101"/>
    </location>
</feature>
<feature type="binding site" evidence="1">
    <location>
        <position position="189"/>
    </location>
    <ligand>
        <name>ATP</name>
        <dbReference type="ChEBI" id="CHEBI:30616"/>
    </ligand>
</feature>
<evidence type="ECO:0000313" key="5">
    <source>
        <dbReference type="Proteomes" id="UP001201163"/>
    </source>
</evidence>
<dbReference type="GO" id="GO:0005524">
    <property type="term" value="F:ATP binding"/>
    <property type="evidence" value="ECO:0007669"/>
    <property type="project" value="UniProtKB-UniRule"/>
</dbReference>
<dbReference type="InterPro" id="IPR011009">
    <property type="entry name" value="Kinase-like_dom_sf"/>
</dbReference>
<keyword evidence="4" id="KW-0808">Transferase</keyword>
<protein>
    <submittedName>
        <fullName evidence="4">Kinase-like domain-containing protein</fullName>
    </submittedName>
</protein>
<dbReference type="Proteomes" id="UP001201163">
    <property type="component" value="Unassembled WGS sequence"/>
</dbReference>
<reference evidence="4" key="1">
    <citation type="submission" date="2022-01" db="EMBL/GenBank/DDBJ databases">
        <title>Comparative genomics reveals a dynamic genome evolution in the ectomycorrhizal milk-cap (Lactarius) mushrooms.</title>
        <authorList>
            <consortium name="DOE Joint Genome Institute"/>
            <person name="Lebreton A."/>
            <person name="Tang N."/>
            <person name="Kuo A."/>
            <person name="LaButti K."/>
            <person name="Drula E."/>
            <person name="Barry K."/>
            <person name="Clum A."/>
            <person name="Lipzen A."/>
            <person name="Mousain D."/>
            <person name="Ng V."/>
            <person name="Wang R."/>
            <person name="Wang X."/>
            <person name="Dai Y."/>
            <person name="Henrissat B."/>
            <person name="Grigoriev I.V."/>
            <person name="Guerin-Laguette A."/>
            <person name="Yu F."/>
            <person name="Martin F.M."/>
        </authorList>
    </citation>
    <scope>NUCLEOTIDE SEQUENCE</scope>
    <source>
        <strain evidence="4">QP</strain>
    </source>
</reference>
<sequence length="328" mass="36646">MQWLFLTCHNHWVICRLVKKAGRNDPFLAYSASFSIENSSLPFRAFLGAILSAVRRLPVESSIHNPNMELDQILGDEEGGPLPADDIENSSGGYRGSSRTAPSKVPNTRARAAASRQVAELMITSSSPRFPKSFQLWIHLSTAPANTFVLPENGKGTQRIWLTRHIGYGSTGSVWQGHFDNSNTLYAIKIVELLRSSDSELRQRLCNEFEVYLTLEEAYRSGRLRNRITPHCHGAYSGDRLDALILELCNSTLEGWNDLSNSELKQLYGMVRALHRVGIIHGDLEPQNVARVPGSLRLIDFSSSTRHTCVENLLCLRKSHLAGVANYK</sequence>
<dbReference type="Gene3D" id="3.30.200.20">
    <property type="entry name" value="Phosphorylase Kinase, domain 1"/>
    <property type="match status" value="1"/>
</dbReference>
<dbReference type="GO" id="GO:0004672">
    <property type="term" value="F:protein kinase activity"/>
    <property type="evidence" value="ECO:0007669"/>
    <property type="project" value="InterPro"/>
</dbReference>
<evidence type="ECO:0000313" key="4">
    <source>
        <dbReference type="EMBL" id="KAH8988207.1"/>
    </source>
</evidence>
<keyword evidence="1" id="KW-0067">ATP-binding</keyword>
<name>A0AAD4LDX4_9AGAM</name>
<dbReference type="PROSITE" id="PS50011">
    <property type="entry name" value="PROTEIN_KINASE_DOM"/>
    <property type="match status" value="1"/>
</dbReference>
<accession>A0AAD4LDX4</accession>
<proteinExistence type="predicted"/>
<keyword evidence="4" id="KW-0418">Kinase</keyword>
<comment type="caution">
    <text evidence="4">The sequence shown here is derived from an EMBL/GenBank/DDBJ whole genome shotgun (WGS) entry which is preliminary data.</text>
</comment>
<evidence type="ECO:0000256" key="2">
    <source>
        <dbReference type="SAM" id="MobiDB-lite"/>
    </source>
</evidence>
<dbReference type="InterPro" id="IPR000719">
    <property type="entry name" value="Prot_kinase_dom"/>
</dbReference>
<gene>
    <name evidence="4" type="ORF">EDB92DRAFT_1052982</name>
</gene>
<organism evidence="4 5">
    <name type="scientific">Lactarius akahatsu</name>
    <dbReference type="NCBI Taxonomy" id="416441"/>
    <lineage>
        <taxon>Eukaryota</taxon>
        <taxon>Fungi</taxon>
        <taxon>Dikarya</taxon>
        <taxon>Basidiomycota</taxon>
        <taxon>Agaricomycotina</taxon>
        <taxon>Agaricomycetes</taxon>
        <taxon>Russulales</taxon>
        <taxon>Russulaceae</taxon>
        <taxon>Lactarius</taxon>
    </lineage>
</organism>
<evidence type="ECO:0000259" key="3">
    <source>
        <dbReference type="PROSITE" id="PS50011"/>
    </source>
</evidence>
<dbReference type="EMBL" id="JAKELL010000043">
    <property type="protein sequence ID" value="KAH8988207.1"/>
    <property type="molecule type" value="Genomic_DNA"/>
</dbReference>
<evidence type="ECO:0000256" key="1">
    <source>
        <dbReference type="PROSITE-ProRule" id="PRU10141"/>
    </source>
</evidence>